<sequence>MSTAAWLRLENAAIAILAGVLFGASGESLWWAALWLTPDLAMVGYLAGSKVGSQIYNAAHSYAAPVALGAGGLLLGAPLAASLALLWANHIGVDRALGYGLKHATDFKDTHLGRIGRG</sequence>
<dbReference type="OrthoDB" id="9813911at2"/>
<dbReference type="EMBL" id="MQWB01000001">
    <property type="protein sequence ID" value="OZC02130.1"/>
    <property type="molecule type" value="Genomic_DNA"/>
</dbReference>
<name>A0A259TWQ8_9BACT</name>
<evidence type="ECO:0008006" key="4">
    <source>
        <dbReference type="Google" id="ProtNLM"/>
    </source>
</evidence>
<feature type="transmembrane region" description="Helical" evidence="1">
    <location>
        <begin position="12"/>
        <end position="33"/>
    </location>
</feature>
<dbReference type="RefSeq" id="WP_094546054.1">
    <property type="nucleotide sequence ID" value="NZ_MQWB01000001.1"/>
</dbReference>
<dbReference type="InterPro" id="IPR025356">
    <property type="entry name" value="DUF4260"/>
</dbReference>
<dbReference type="Proteomes" id="UP000216446">
    <property type="component" value="Unassembled WGS sequence"/>
</dbReference>
<proteinExistence type="predicted"/>
<gene>
    <name evidence="2" type="ORF">BSZ36_03495</name>
</gene>
<keyword evidence="1" id="KW-0812">Transmembrane</keyword>
<keyword evidence="1" id="KW-0472">Membrane</keyword>
<dbReference type="Pfam" id="PF14079">
    <property type="entry name" value="DUF4260"/>
    <property type="match status" value="1"/>
</dbReference>
<comment type="caution">
    <text evidence="2">The sequence shown here is derived from an EMBL/GenBank/DDBJ whole genome shotgun (WGS) entry which is preliminary data.</text>
</comment>
<dbReference type="AlphaFoldDB" id="A0A259TWQ8"/>
<organism evidence="2 3">
    <name type="scientific">Rubricoccus marinus</name>
    <dbReference type="NCBI Taxonomy" id="716817"/>
    <lineage>
        <taxon>Bacteria</taxon>
        <taxon>Pseudomonadati</taxon>
        <taxon>Rhodothermota</taxon>
        <taxon>Rhodothermia</taxon>
        <taxon>Rhodothermales</taxon>
        <taxon>Rubricoccaceae</taxon>
        <taxon>Rubricoccus</taxon>
    </lineage>
</organism>
<keyword evidence="1" id="KW-1133">Transmembrane helix</keyword>
<feature type="transmembrane region" description="Helical" evidence="1">
    <location>
        <begin position="62"/>
        <end position="87"/>
    </location>
</feature>
<reference evidence="2 3" key="1">
    <citation type="submission" date="2016-11" db="EMBL/GenBank/DDBJ databases">
        <title>Study of marine rhodopsin-containing bacteria.</title>
        <authorList>
            <person name="Yoshizawa S."/>
            <person name="Kumagai Y."/>
            <person name="Kogure K."/>
        </authorList>
    </citation>
    <scope>NUCLEOTIDE SEQUENCE [LARGE SCALE GENOMIC DNA]</scope>
    <source>
        <strain evidence="2 3">SG-29</strain>
    </source>
</reference>
<evidence type="ECO:0000313" key="3">
    <source>
        <dbReference type="Proteomes" id="UP000216446"/>
    </source>
</evidence>
<evidence type="ECO:0000313" key="2">
    <source>
        <dbReference type="EMBL" id="OZC02130.1"/>
    </source>
</evidence>
<protein>
    <recommendedName>
        <fullName evidence="4">DUF4260 domain-containing protein</fullName>
    </recommendedName>
</protein>
<dbReference type="InParanoid" id="A0A259TWQ8"/>
<accession>A0A259TWQ8</accession>
<keyword evidence="3" id="KW-1185">Reference proteome</keyword>
<evidence type="ECO:0000256" key="1">
    <source>
        <dbReference type="SAM" id="Phobius"/>
    </source>
</evidence>